<organism evidence="3 4">
    <name type="scientific">Rhizobium straminoryzae</name>
    <dbReference type="NCBI Taxonomy" id="1387186"/>
    <lineage>
        <taxon>Bacteria</taxon>
        <taxon>Pseudomonadati</taxon>
        <taxon>Pseudomonadota</taxon>
        <taxon>Alphaproteobacteria</taxon>
        <taxon>Hyphomicrobiales</taxon>
        <taxon>Rhizobiaceae</taxon>
        <taxon>Rhizobium/Agrobacterium group</taxon>
        <taxon>Rhizobium</taxon>
    </lineage>
</organism>
<dbReference type="InterPro" id="IPR017703">
    <property type="entry name" value="YgfZ/GCV_T_CS"/>
</dbReference>
<gene>
    <name evidence="3" type="ORF">FNA46_11290</name>
</gene>
<protein>
    <submittedName>
        <fullName evidence="3">Folate-binding protein YgfZ</fullName>
    </submittedName>
</protein>
<dbReference type="InterPro" id="IPR057460">
    <property type="entry name" value="CAF17_C"/>
</dbReference>
<dbReference type="Pfam" id="PF25455">
    <property type="entry name" value="Beta-barrel_CAF17_C"/>
    <property type="match status" value="1"/>
</dbReference>
<reference evidence="3 4" key="1">
    <citation type="submission" date="2019-07" db="EMBL/GenBank/DDBJ databases">
        <title>Ln-dependent methylotrophs.</title>
        <authorList>
            <person name="Tani A."/>
        </authorList>
    </citation>
    <scope>NUCLEOTIDE SEQUENCE [LARGE SCALE GENOMIC DNA]</scope>
    <source>
        <strain evidence="3 4">SM12</strain>
    </source>
</reference>
<dbReference type="Gene3D" id="3.30.1360.120">
    <property type="entry name" value="Probable tRNA modification gtpase trme, domain 1"/>
    <property type="match status" value="2"/>
</dbReference>
<proteinExistence type="predicted"/>
<evidence type="ECO:0000259" key="2">
    <source>
        <dbReference type="Pfam" id="PF25455"/>
    </source>
</evidence>
<dbReference type="GO" id="GO:0016226">
    <property type="term" value="P:iron-sulfur cluster assembly"/>
    <property type="evidence" value="ECO:0007669"/>
    <property type="project" value="TreeGrafter"/>
</dbReference>
<dbReference type="RefSeq" id="WP_143125298.1">
    <property type="nucleotide sequence ID" value="NZ_VJMG01000027.1"/>
</dbReference>
<evidence type="ECO:0000313" key="3">
    <source>
        <dbReference type="EMBL" id="TRL38912.1"/>
    </source>
</evidence>
<dbReference type="Proteomes" id="UP000316801">
    <property type="component" value="Unassembled WGS sequence"/>
</dbReference>
<evidence type="ECO:0000313" key="4">
    <source>
        <dbReference type="Proteomes" id="UP000316801"/>
    </source>
</evidence>
<accession>A0A549TAK8</accession>
<keyword evidence="1" id="KW-0809">Transit peptide</keyword>
<feature type="domain" description="CAF17 C-terminal" evidence="2">
    <location>
        <begin position="199"/>
        <end position="270"/>
    </location>
</feature>
<dbReference type="PANTHER" id="PTHR22602:SF0">
    <property type="entry name" value="TRANSFERASE CAF17, MITOCHONDRIAL-RELATED"/>
    <property type="match status" value="1"/>
</dbReference>
<sequence>MTHALLRNRSLIRIEGADAQSFLHGIITTDVEGLPTGEARPGALLTPQGKILFDFLIWREGDGFLLECDGEQRPGLIKRLTLYKLRAAVTLAEGETGVTVTWGDEAETASGVPDGAFLKAGIRLKRRPGMETGASSGDEDAYDALRIEAGLAVGGRDFPLQDAFPHDVLLDLDGGLSFRKGCYIGQEVVSRMQHRGTARRRVVQVSADTALPASGAEISAGGKPVGTLGTVIGNRGLAIVRTDRVGDAMASGTPLVAADSPVTLTLPAWTGLSFPTGAGEAEA</sequence>
<dbReference type="PANTHER" id="PTHR22602">
    <property type="entry name" value="TRANSFERASE CAF17, MITOCHONDRIAL-RELATED"/>
    <property type="match status" value="1"/>
</dbReference>
<dbReference type="SUPFAM" id="SSF103025">
    <property type="entry name" value="Folate-binding domain"/>
    <property type="match status" value="1"/>
</dbReference>
<keyword evidence="4" id="KW-1185">Reference proteome</keyword>
<dbReference type="EMBL" id="VJMG01000027">
    <property type="protein sequence ID" value="TRL38912.1"/>
    <property type="molecule type" value="Genomic_DNA"/>
</dbReference>
<dbReference type="NCBIfam" id="TIGR03317">
    <property type="entry name" value="ygfZ_signature"/>
    <property type="match status" value="1"/>
</dbReference>
<comment type="caution">
    <text evidence="3">The sequence shown here is derived from an EMBL/GenBank/DDBJ whole genome shotgun (WGS) entry which is preliminary data.</text>
</comment>
<name>A0A549TAK8_9HYPH</name>
<evidence type="ECO:0000256" key="1">
    <source>
        <dbReference type="ARBA" id="ARBA00022946"/>
    </source>
</evidence>
<dbReference type="AlphaFoldDB" id="A0A549TAK8"/>
<dbReference type="InterPro" id="IPR045179">
    <property type="entry name" value="YgfZ/GcvT"/>
</dbReference>
<dbReference type="InterPro" id="IPR027266">
    <property type="entry name" value="TrmE/GcvT-like"/>
</dbReference>